<dbReference type="InterPro" id="IPR036264">
    <property type="entry name" value="Bact_exopeptidase_dim_dom"/>
</dbReference>
<dbReference type="Pfam" id="PF01546">
    <property type="entry name" value="Peptidase_M20"/>
    <property type="match status" value="1"/>
</dbReference>
<evidence type="ECO:0000313" key="6">
    <source>
        <dbReference type="EMBL" id="PSR20325.1"/>
    </source>
</evidence>
<dbReference type="InterPro" id="IPR002933">
    <property type="entry name" value="Peptidase_M20"/>
</dbReference>
<comment type="caution">
    <text evidence="6">The sequence shown here is derived from an EMBL/GenBank/DDBJ whole genome shotgun (WGS) entry which is preliminary data.</text>
</comment>
<feature type="binding site" evidence="3">
    <location>
        <position position="93"/>
    </location>
    <ligand>
        <name>Zn(2+)</name>
        <dbReference type="ChEBI" id="CHEBI:29105"/>
        <label>2</label>
    </ligand>
</feature>
<feature type="binding site" evidence="3">
    <location>
        <position position="93"/>
    </location>
    <ligand>
        <name>Zn(2+)</name>
        <dbReference type="ChEBI" id="CHEBI:29105"/>
        <label>1</label>
    </ligand>
</feature>
<evidence type="ECO:0000313" key="7">
    <source>
        <dbReference type="Proteomes" id="UP000241848"/>
    </source>
</evidence>
<feature type="binding site" evidence="3">
    <location>
        <position position="191"/>
    </location>
    <ligand>
        <name>Zn(2+)</name>
        <dbReference type="ChEBI" id="CHEBI:29105"/>
        <label>1</label>
    </ligand>
</feature>
<feature type="binding site" evidence="4">
    <location>
        <position position="216"/>
    </location>
    <ligand>
        <name>allantoate</name>
        <dbReference type="ChEBI" id="CHEBI:17536"/>
    </ligand>
</feature>
<evidence type="ECO:0000256" key="3">
    <source>
        <dbReference type="PIRSR" id="PIRSR001235-1"/>
    </source>
</evidence>
<dbReference type="Gene3D" id="3.40.630.10">
    <property type="entry name" value="Zn peptidases"/>
    <property type="match status" value="1"/>
</dbReference>
<dbReference type="PANTHER" id="PTHR32494:SF5">
    <property type="entry name" value="ALLANTOATE AMIDOHYDROLASE"/>
    <property type="match status" value="1"/>
</dbReference>
<dbReference type="GO" id="GO:0016813">
    <property type="term" value="F:hydrolase activity, acting on carbon-nitrogen (but not peptide) bonds, in linear amidines"/>
    <property type="evidence" value="ECO:0007669"/>
    <property type="project" value="InterPro"/>
</dbReference>
<accession>A0A2T2WDJ9</accession>
<keyword evidence="3" id="KW-0862">Zinc</keyword>
<name>A0A2T2WDJ9_9FIRM</name>
<feature type="binding site" evidence="3">
    <location>
        <position position="82"/>
    </location>
    <ligand>
        <name>Zn(2+)</name>
        <dbReference type="ChEBI" id="CHEBI:29105"/>
        <label>1</label>
    </ligand>
</feature>
<comment type="cofactor">
    <cofactor evidence="3">
        <name>Zn(2+)</name>
        <dbReference type="ChEBI" id="CHEBI:29105"/>
    </cofactor>
    <text evidence="3">Binds 2 Zn(2+) ions per subunit.</text>
</comment>
<dbReference type="AlphaFoldDB" id="A0A2T2WDJ9"/>
<dbReference type="EMBL" id="PXYV01000069">
    <property type="protein sequence ID" value="PSR20325.1"/>
    <property type="molecule type" value="Genomic_DNA"/>
</dbReference>
<dbReference type="PANTHER" id="PTHR32494">
    <property type="entry name" value="ALLANTOATE DEIMINASE-RELATED"/>
    <property type="match status" value="1"/>
</dbReference>
<gene>
    <name evidence="6" type="ORF">C7B45_15455</name>
</gene>
<keyword evidence="2 6" id="KW-0378">Hydrolase</keyword>
<feature type="binding site" evidence="4">
    <location>
        <position position="277"/>
    </location>
    <ligand>
        <name>allantoate</name>
        <dbReference type="ChEBI" id="CHEBI:17536"/>
    </ligand>
</feature>
<dbReference type="InterPro" id="IPR010158">
    <property type="entry name" value="Amidase_Cbmase"/>
</dbReference>
<feature type="domain" description="Peptidase M20 dimerisation" evidence="5">
    <location>
        <begin position="214"/>
        <end position="311"/>
    </location>
</feature>
<feature type="binding site" evidence="3">
    <location>
        <position position="384"/>
    </location>
    <ligand>
        <name>Zn(2+)</name>
        <dbReference type="ChEBI" id="CHEBI:29105"/>
        <label>2</label>
    </ligand>
</feature>
<dbReference type="Gene3D" id="3.30.70.360">
    <property type="match status" value="1"/>
</dbReference>
<feature type="binding site" evidence="3">
    <location>
        <position position="128"/>
    </location>
    <ligand>
        <name>Zn(2+)</name>
        <dbReference type="ChEBI" id="CHEBI:29105"/>
        <label>2</label>
    </ligand>
</feature>
<evidence type="ECO:0000256" key="1">
    <source>
        <dbReference type="ARBA" id="ARBA00006153"/>
    </source>
</evidence>
<dbReference type="PIRSF" id="PIRSF001235">
    <property type="entry name" value="Amidase_carbamoylase"/>
    <property type="match status" value="1"/>
</dbReference>
<dbReference type="InterPro" id="IPR011650">
    <property type="entry name" value="Peptidase_M20_dimer"/>
</dbReference>
<organism evidence="6 7">
    <name type="scientific">Sulfobacillus acidophilus</name>
    <dbReference type="NCBI Taxonomy" id="53633"/>
    <lineage>
        <taxon>Bacteria</taxon>
        <taxon>Bacillati</taxon>
        <taxon>Bacillota</taxon>
        <taxon>Clostridia</taxon>
        <taxon>Eubacteriales</taxon>
        <taxon>Clostridiales Family XVII. Incertae Sedis</taxon>
        <taxon>Sulfobacillus</taxon>
    </lineage>
</organism>
<dbReference type="NCBIfam" id="TIGR01879">
    <property type="entry name" value="hydantase"/>
    <property type="match status" value="1"/>
</dbReference>
<dbReference type="CDD" id="cd03884">
    <property type="entry name" value="M20_bAS"/>
    <property type="match status" value="1"/>
</dbReference>
<evidence type="ECO:0000259" key="5">
    <source>
        <dbReference type="Pfam" id="PF07687"/>
    </source>
</evidence>
<dbReference type="GO" id="GO:0046872">
    <property type="term" value="F:metal ion binding"/>
    <property type="evidence" value="ECO:0007669"/>
    <property type="project" value="UniProtKB-KW"/>
</dbReference>
<proteinExistence type="inferred from homology"/>
<dbReference type="Proteomes" id="UP000241848">
    <property type="component" value="Unassembled WGS sequence"/>
</dbReference>
<keyword evidence="3" id="KW-0479">Metal-binding</keyword>
<reference evidence="6 7" key="1">
    <citation type="journal article" date="2014" name="BMC Genomics">
        <title>Comparison of environmental and isolate Sulfobacillus genomes reveals diverse carbon, sulfur, nitrogen, and hydrogen metabolisms.</title>
        <authorList>
            <person name="Justice N.B."/>
            <person name="Norman A."/>
            <person name="Brown C.T."/>
            <person name="Singh A."/>
            <person name="Thomas B.C."/>
            <person name="Banfield J.F."/>
        </authorList>
    </citation>
    <scope>NUCLEOTIDE SEQUENCE [LARGE SCALE GENOMIC DNA]</scope>
    <source>
        <strain evidence="6">AMDSBA3</strain>
    </source>
</reference>
<comment type="similarity">
    <text evidence="1">Belongs to the peptidase M20 family.</text>
</comment>
<dbReference type="Pfam" id="PF07687">
    <property type="entry name" value="M20_dimer"/>
    <property type="match status" value="1"/>
</dbReference>
<evidence type="ECO:0000256" key="2">
    <source>
        <dbReference type="ARBA" id="ARBA00022801"/>
    </source>
</evidence>
<protein>
    <submittedName>
        <fullName evidence="6">Zn-dependent hydrolase</fullName>
    </submittedName>
</protein>
<dbReference type="SUPFAM" id="SSF55031">
    <property type="entry name" value="Bacterial exopeptidase dimerisation domain"/>
    <property type="match status" value="1"/>
</dbReference>
<feature type="binding site" evidence="4">
    <location>
        <position position="290"/>
    </location>
    <ligand>
        <name>allantoate</name>
        <dbReference type="ChEBI" id="CHEBI:17536"/>
    </ligand>
</feature>
<evidence type="ECO:0000256" key="4">
    <source>
        <dbReference type="PIRSR" id="PIRSR001235-2"/>
    </source>
</evidence>
<sequence length="423" mass="46292">MTQAINPERLHQRLTYFSTIGADPAGGISRPFGSAADLKARQALRQEFEAASLTYRVDAAGNQWGILPGTDPQSKLIVAGSHLDTVPHGGAYDGIGGILISLEAIQTLMQSGYRNRHPLAVVAFTGEEPNPFGLSTLGSRLYTGRLKAQDLLQTVSSSGERLQDALRRVGGDLTHCQALDPTEVALYIEPHVEQSGRLDEADLPIGVVDCITGIYRDHITLIGEQNHAGTTPLGHRKDALEAFAEAALIVEELLQETWPEWMVGTIGQVSVYPNAINIVPSRVDFIVEWRSTDQSQLHRCAERYRDTINSRMHTRHVTLSATNVLDQAPQTLSVPLRQFLQQQVEQHQHTHLTLSSWAGHDATHMARVVPTGMLFIRSIGGKSHCPDEFSRSDDLALAASILCDSLKQLDQVVEEVISDAASL</sequence>
<dbReference type="SUPFAM" id="SSF53187">
    <property type="entry name" value="Zn-dependent exopeptidases"/>
    <property type="match status" value="1"/>
</dbReference>